<keyword evidence="11" id="KW-0573">Peptidoglycan synthesis</keyword>
<keyword evidence="6" id="KW-0645">Protease</keyword>
<dbReference type="EMBL" id="CP011209">
    <property type="protein sequence ID" value="AKM77930.1"/>
    <property type="molecule type" value="Genomic_DNA"/>
</dbReference>
<evidence type="ECO:0000256" key="9">
    <source>
        <dbReference type="ARBA" id="ARBA00022801"/>
    </source>
</evidence>
<dbReference type="PANTHER" id="PTHR32282">
    <property type="entry name" value="BINDING PROTEIN TRANSPEPTIDASE, PUTATIVE-RELATED"/>
    <property type="match status" value="1"/>
</dbReference>
<dbReference type="SUPFAM" id="SSF53955">
    <property type="entry name" value="Lysozyme-like"/>
    <property type="match status" value="1"/>
</dbReference>
<gene>
    <name evidence="20" type="ORF">UX70_C0001G0201</name>
</gene>
<keyword evidence="14" id="KW-0961">Cell wall biogenesis/degradation</keyword>
<evidence type="ECO:0000256" key="4">
    <source>
        <dbReference type="ARBA" id="ARBA00022475"/>
    </source>
</evidence>
<accession>A0A0G4ARK9</accession>
<evidence type="ECO:0000259" key="18">
    <source>
        <dbReference type="Pfam" id="PF00905"/>
    </source>
</evidence>
<comment type="subcellular location">
    <subcellularLocation>
        <location evidence="1">Cell membrane</location>
    </subcellularLocation>
</comment>
<evidence type="ECO:0000256" key="13">
    <source>
        <dbReference type="ARBA" id="ARBA00023268"/>
    </source>
</evidence>
<dbReference type="InterPro" id="IPR012338">
    <property type="entry name" value="Beta-lactam/transpept-like"/>
</dbReference>
<keyword evidence="8" id="KW-0808">Transferase</keyword>
<dbReference type="Gene3D" id="3.40.710.10">
    <property type="entry name" value="DD-peptidase/beta-lactamase superfamily"/>
    <property type="match status" value="1"/>
</dbReference>
<dbReference type="InterPro" id="IPR001264">
    <property type="entry name" value="Glyco_trans_51"/>
</dbReference>
<dbReference type="Proteomes" id="UP000035656">
    <property type="component" value="Chromosome"/>
</dbReference>
<evidence type="ECO:0000313" key="21">
    <source>
        <dbReference type="Proteomes" id="UP000035656"/>
    </source>
</evidence>
<dbReference type="GO" id="GO:0008955">
    <property type="term" value="F:peptidoglycan glycosyltransferase activity"/>
    <property type="evidence" value="ECO:0007669"/>
    <property type="project" value="UniProtKB-EC"/>
</dbReference>
<keyword evidence="13" id="KW-0511">Multifunctional enzyme</keyword>
<evidence type="ECO:0000256" key="8">
    <source>
        <dbReference type="ARBA" id="ARBA00022679"/>
    </source>
</evidence>
<comment type="catalytic activity">
    <reaction evidence="16">
        <text>[GlcNAc-(1-&gt;4)-Mur2Ac(oyl-L-Ala-gamma-D-Glu-L-Lys-D-Ala-D-Ala)](n)-di-trans,octa-cis-undecaprenyl diphosphate + beta-D-GlcNAc-(1-&gt;4)-Mur2Ac(oyl-L-Ala-gamma-D-Glu-L-Lys-D-Ala-D-Ala)-di-trans,octa-cis-undecaprenyl diphosphate = [GlcNAc-(1-&gt;4)-Mur2Ac(oyl-L-Ala-gamma-D-Glu-L-Lys-D-Ala-D-Ala)](n+1)-di-trans,octa-cis-undecaprenyl diphosphate + di-trans,octa-cis-undecaprenyl diphosphate + H(+)</text>
        <dbReference type="Rhea" id="RHEA:23708"/>
        <dbReference type="Rhea" id="RHEA-COMP:9602"/>
        <dbReference type="Rhea" id="RHEA-COMP:9603"/>
        <dbReference type="ChEBI" id="CHEBI:15378"/>
        <dbReference type="ChEBI" id="CHEBI:58405"/>
        <dbReference type="ChEBI" id="CHEBI:60033"/>
        <dbReference type="ChEBI" id="CHEBI:78435"/>
        <dbReference type="EC" id="2.4.99.28"/>
    </reaction>
</comment>
<comment type="similarity">
    <text evidence="3">In the N-terminal section; belongs to the glycosyltransferase 51 family.</text>
</comment>
<protein>
    <submittedName>
        <fullName evidence="20">1A family penicillin-binding protein</fullName>
    </submittedName>
</protein>
<dbReference type="PANTHER" id="PTHR32282:SF11">
    <property type="entry name" value="PENICILLIN-BINDING PROTEIN 1B"/>
    <property type="match status" value="1"/>
</dbReference>
<evidence type="ECO:0000256" key="17">
    <source>
        <dbReference type="SAM" id="Phobius"/>
    </source>
</evidence>
<dbReference type="STRING" id="1619007.UX70_C0001G0201"/>
<evidence type="ECO:0000259" key="19">
    <source>
        <dbReference type="Pfam" id="PF00912"/>
    </source>
</evidence>
<name>A0A0G4ARK9_9BACT</name>
<dbReference type="AlphaFoldDB" id="A0A0G4ARK9"/>
<keyword evidence="9" id="KW-0378">Hydrolase</keyword>
<dbReference type="InterPro" id="IPR001460">
    <property type="entry name" value="PCN-bd_Tpept"/>
</dbReference>
<proteinExistence type="inferred from homology"/>
<evidence type="ECO:0000256" key="6">
    <source>
        <dbReference type="ARBA" id="ARBA00022670"/>
    </source>
</evidence>
<keyword evidence="17" id="KW-1133">Transmembrane helix</keyword>
<reference evidence="20 21" key="1">
    <citation type="journal article" date="2015" name="Nature">
        <title>rRNA introns, odd ribosomes, and small enigmatic genomes across a large radiation of phyla.</title>
        <authorList>
            <person name="Brown C.T."/>
            <person name="Hug L.A."/>
            <person name="Thomas B.C."/>
            <person name="Sharon I."/>
            <person name="Castelle C.J."/>
            <person name="Singh A."/>
            <person name="Wilkins M.J."/>
            <person name="Williams K.H."/>
            <person name="Banfield J.F."/>
        </authorList>
    </citation>
    <scope>NUCLEOTIDE SEQUENCE [LARGE SCALE GENOMIC DNA]</scope>
</reference>
<evidence type="ECO:0000256" key="5">
    <source>
        <dbReference type="ARBA" id="ARBA00022645"/>
    </source>
</evidence>
<comment type="catalytic activity">
    <reaction evidence="15">
        <text>Preferential cleavage: (Ac)2-L-Lys-D-Ala-|-D-Ala. Also transpeptidation of peptidyl-alanyl moieties that are N-acyl substituents of D-alanine.</text>
        <dbReference type="EC" id="3.4.16.4"/>
    </reaction>
</comment>
<keyword evidence="17" id="KW-0812">Transmembrane</keyword>
<feature type="transmembrane region" description="Helical" evidence="17">
    <location>
        <begin position="21"/>
        <end position="43"/>
    </location>
</feature>
<keyword evidence="5" id="KW-0121">Carboxypeptidase</keyword>
<dbReference type="GO" id="GO:0005886">
    <property type="term" value="C:plasma membrane"/>
    <property type="evidence" value="ECO:0007669"/>
    <property type="project" value="UniProtKB-SubCell"/>
</dbReference>
<dbReference type="GO" id="GO:0008658">
    <property type="term" value="F:penicillin binding"/>
    <property type="evidence" value="ECO:0007669"/>
    <property type="project" value="InterPro"/>
</dbReference>
<evidence type="ECO:0000256" key="16">
    <source>
        <dbReference type="ARBA" id="ARBA00049902"/>
    </source>
</evidence>
<evidence type="ECO:0000256" key="11">
    <source>
        <dbReference type="ARBA" id="ARBA00022984"/>
    </source>
</evidence>
<feature type="domain" description="Penicillin-binding protein transpeptidase" evidence="18">
    <location>
        <begin position="342"/>
        <end position="612"/>
    </location>
</feature>
<evidence type="ECO:0000256" key="12">
    <source>
        <dbReference type="ARBA" id="ARBA00023136"/>
    </source>
</evidence>
<evidence type="ECO:0000256" key="2">
    <source>
        <dbReference type="ARBA" id="ARBA00007090"/>
    </source>
</evidence>
<sequence length="699" mass="78069">MTPSTHYKQPRRDTKVHTKRALIIKITSIAFVLFFLIGIISVIQVARIAKSLPDPQQSGSWQMTESTKLYDRTGKILLYEVNAQGKRTVIPYEQIPTYAKQATVAIEDSGFYEHSAIDIKGIFRAFFVNIIRGGISQGASTITQQLAKNAFLTPERTYTRKVKEIILAFWIERYYDKDQILNLYLNQIPYGAGANGIEAGAQTYFGKQAKDITLLESATLAAIVQIPSYYSPWGSHKDELLKRKDRVLEEMYSAGHITKKQRDDNLKISPRFLEQTIGSIKAPHFSMTVRDYLIDKYGEDVINKGGLRVITTLDYDLQQVAERAVMEGAARNTELYKGHNASLVAEDPKTGQILALVGSADYFDTTIDGNFNVAVQGLRQPGSSIKPFAYMTAFQKGYTPETILFDVSTEFDTSGTNSYRPENYDHTYRGPISLRNSLAQSINVTAVKTLYLAGIDDTITNAYNFGLTTLTDPKRYGLSFVLGGGEVRLIDMVGGYSVFAQDGIKHQQSFVLSVEDDQGSILEKYLDRSSQVIEPQYPRLINDILSDQDARRPLFESSFNLTVFPDRDVALKTGTTNDYRDAWVLGYTPSLVVGVWAGNNDNTPMQRSGGSILAAVPIWSTFMNEALTKFPIETFNKPESISVAKPMFDGNYLSNGEIHSILHYADRSDSSGPIPGNPSQDPQYGLWEAPVRAWAIQNR</sequence>
<evidence type="ECO:0000256" key="3">
    <source>
        <dbReference type="ARBA" id="ARBA00007739"/>
    </source>
</evidence>
<evidence type="ECO:0000256" key="7">
    <source>
        <dbReference type="ARBA" id="ARBA00022676"/>
    </source>
</evidence>
<dbReference type="InterPro" id="IPR023346">
    <property type="entry name" value="Lysozyme-like_dom_sf"/>
</dbReference>
<dbReference type="GO" id="GO:0008360">
    <property type="term" value="P:regulation of cell shape"/>
    <property type="evidence" value="ECO:0007669"/>
    <property type="project" value="UniProtKB-KW"/>
</dbReference>
<dbReference type="InterPro" id="IPR050396">
    <property type="entry name" value="Glycosyltr_51/Transpeptidase"/>
</dbReference>
<dbReference type="GO" id="GO:0071555">
    <property type="term" value="P:cell wall organization"/>
    <property type="evidence" value="ECO:0007669"/>
    <property type="project" value="UniProtKB-KW"/>
</dbReference>
<evidence type="ECO:0000256" key="14">
    <source>
        <dbReference type="ARBA" id="ARBA00023316"/>
    </source>
</evidence>
<evidence type="ECO:0000313" key="20">
    <source>
        <dbReference type="EMBL" id="AKM77930.1"/>
    </source>
</evidence>
<dbReference type="GO" id="GO:0006508">
    <property type="term" value="P:proteolysis"/>
    <property type="evidence" value="ECO:0007669"/>
    <property type="project" value="UniProtKB-KW"/>
</dbReference>
<dbReference type="Gene3D" id="1.10.3810.10">
    <property type="entry name" value="Biosynthetic peptidoglycan transglycosylase-like"/>
    <property type="match status" value="1"/>
</dbReference>
<dbReference type="GO" id="GO:0009002">
    <property type="term" value="F:serine-type D-Ala-D-Ala carboxypeptidase activity"/>
    <property type="evidence" value="ECO:0007669"/>
    <property type="project" value="UniProtKB-EC"/>
</dbReference>
<organism evidence="20 21">
    <name type="scientific">Candidatus Wolfebacteria bacterium GW2011_GWB1_47_1</name>
    <dbReference type="NCBI Taxonomy" id="1619007"/>
    <lineage>
        <taxon>Bacteria</taxon>
        <taxon>Candidatus Wolfeibacteriota</taxon>
    </lineage>
</organism>
<dbReference type="GO" id="GO:0009252">
    <property type="term" value="P:peptidoglycan biosynthetic process"/>
    <property type="evidence" value="ECO:0007669"/>
    <property type="project" value="UniProtKB-KW"/>
</dbReference>
<dbReference type="Pfam" id="PF00905">
    <property type="entry name" value="Transpeptidase"/>
    <property type="match status" value="1"/>
</dbReference>
<dbReference type="Pfam" id="PF00912">
    <property type="entry name" value="Transgly"/>
    <property type="match status" value="1"/>
</dbReference>
<comment type="similarity">
    <text evidence="2">In the C-terminal section; belongs to the transpeptidase family.</text>
</comment>
<dbReference type="FunFam" id="1.10.3810.10:FF:000001">
    <property type="entry name" value="Penicillin-binding protein 1A"/>
    <property type="match status" value="1"/>
</dbReference>
<dbReference type="PATRIC" id="fig|1619007.4.peg.196"/>
<dbReference type="SUPFAM" id="SSF56601">
    <property type="entry name" value="beta-lactamase/transpeptidase-like"/>
    <property type="match status" value="1"/>
</dbReference>
<evidence type="ECO:0000256" key="15">
    <source>
        <dbReference type="ARBA" id="ARBA00034000"/>
    </source>
</evidence>
<feature type="domain" description="Glycosyl transferase family 51" evidence="19">
    <location>
        <begin position="79"/>
        <end position="251"/>
    </location>
</feature>
<dbReference type="GO" id="GO:0030288">
    <property type="term" value="C:outer membrane-bounded periplasmic space"/>
    <property type="evidence" value="ECO:0007669"/>
    <property type="project" value="TreeGrafter"/>
</dbReference>
<keyword evidence="4" id="KW-1003">Cell membrane</keyword>
<keyword evidence="12 17" id="KW-0472">Membrane</keyword>
<dbReference type="InterPro" id="IPR036950">
    <property type="entry name" value="PBP_transglycosylase"/>
</dbReference>
<keyword evidence="10" id="KW-0133">Cell shape</keyword>
<dbReference type="KEGG" id="pwo:UX70_C0001G0201"/>
<keyword evidence="7" id="KW-0328">Glycosyltransferase</keyword>
<evidence type="ECO:0000256" key="10">
    <source>
        <dbReference type="ARBA" id="ARBA00022960"/>
    </source>
</evidence>
<evidence type="ECO:0000256" key="1">
    <source>
        <dbReference type="ARBA" id="ARBA00004236"/>
    </source>
</evidence>